<dbReference type="PaxDb" id="2903-EOD41663"/>
<dbReference type="Pfam" id="PF13516">
    <property type="entry name" value="LRR_6"/>
    <property type="match status" value="1"/>
</dbReference>
<dbReference type="InterPro" id="IPR032675">
    <property type="entry name" value="LRR_dom_sf"/>
</dbReference>
<dbReference type="HOGENOM" id="CLU_1051426_0_0_1"/>
<dbReference type="GO" id="GO:0006913">
    <property type="term" value="P:nucleocytoplasmic transport"/>
    <property type="evidence" value="ECO:0007669"/>
    <property type="project" value="TreeGrafter"/>
</dbReference>
<reference evidence="5" key="1">
    <citation type="journal article" date="2013" name="Nature">
        <title>Pan genome of the phytoplankton Emiliania underpins its global distribution.</title>
        <authorList>
            <person name="Read B.A."/>
            <person name="Kegel J."/>
            <person name="Klute M.J."/>
            <person name="Kuo A."/>
            <person name="Lefebvre S.C."/>
            <person name="Maumus F."/>
            <person name="Mayer C."/>
            <person name="Miller J."/>
            <person name="Monier A."/>
            <person name="Salamov A."/>
            <person name="Young J."/>
            <person name="Aguilar M."/>
            <person name="Claverie J.M."/>
            <person name="Frickenhaus S."/>
            <person name="Gonzalez K."/>
            <person name="Herman E.K."/>
            <person name="Lin Y.C."/>
            <person name="Napier J."/>
            <person name="Ogata H."/>
            <person name="Sarno A.F."/>
            <person name="Shmutz J."/>
            <person name="Schroeder D."/>
            <person name="de Vargas C."/>
            <person name="Verret F."/>
            <person name="von Dassow P."/>
            <person name="Valentin K."/>
            <person name="Van de Peer Y."/>
            <person name="Wheeler G."/>
            <person name="Dacks J.B."/>
            <person name="Delwiche C.F."/>
            <person name="Dyhrman S.T."/>
            <person name="Glockner G."/>
            <person name="John U."/>
            <person name="Richards T."/>
            <person name="Worden A.Z."/>
            <person name="Zhang X."/>
            <person name="Grigoriev I.V."/>
            <person name="Allen A.E."/>
            <person name="Bidle K."/>
            <person name="Borodovsky M."/>
            <person name="Bowler C."/>
            <person name="Brownlee C."/>
            <person name="Cock J.M."/>
            <person name="Elias M."/>
            <person name="Gladyshev V.N."/>
            <person name="Groth M."/>
            <person name="Guda C."/>
            <person name="Hadaegh A."/>
            <person name="Iglesias-Rodriguez M.D."/>
            <person name="Jenkins J."/>
            <person name="Jones B.M."/>
            <person name="Lawson T."/>
            <person name="Leese F."/>
            <person name="Lindquist E."/>
            <person name="Lobanov A."/>
            <person name="Lomsadze A."/>
            <person name="Malik S.B."/>
            <person name="Marsh M.E."/>
            <person name="Mackinder L."/>
            <person name="Mock T."/>
            <person name="Mueller-Roeber B."/>
            <person name="Pagarete A."/>
            <person name="Parker M."/>
            <person name="Probert I."/>
            <person name="Quesneville H."/>
            <person name="Raines C."/>
            <person name="Rensing S.A."/>
            <person name="Riano-Pachon D.M."/>
            <person name="Richier S."/>
            <person name="Rokitta S."/>
            <person name="Shiraiwa Y."/>
            <person name="Soanes D.M."/>
            <person name="van der Giezen M."/>
            <person name="Wahlund T.M."/>
            <person name="Williams B."/>
            <person name="Wilson W."/>
            <person name="Wolfe G."/>
            <person name="Wurch L.L."/>
        </authorList>
    </citation>
    <scope>NUCLEOTIDE SEQUENCE</scope>
</reference>
<name>A0A0D3L0X8_EMIH1</name>
<dbReference type="GO" id="GO:0005096">
    <property type="term" value="F:GTPase activator activity"/>
    <property type="evidence" value="ECO:0007669"/>
    <property type="project" value="UniProtKB-KW"/>
</dbReference>
<dbReference type="GO" id="GO:0031267">
    <property type="term" value="F:small GTPase binding"/>
    <property type="evidence" value="ECO:0007669"/>
    <property type="project" value="TreeGrafter"/>
</dbReference>
<keyword evidence="3" id="KW-0677">Repeat</keyword>
<reference evidence="4" key="2">
    <citation type="submission" date="2024-10" db="UniProtKB">
        <authorList>
            <consortium name="EnsemblProtists"/>
        </authorList>
    </citation>
    <scope>IDENTIFICATION</scope>
</reference>
<dbReference type="PANTHER" id="PTHR24113">
    <property type="entry name" value="RAN GTPASE-ACTIVATING PROTEIN 1"/>
    <property type="match status" value="1"/>
</dbReference>
<accession>A0A0D3L0X8</accession>
<keyword evidence="2" id="KW-0433">Leucine-rich repeat</keyword>
<keyword evidence="1" id="KW-0343">GTPase activation</keyword>
<dbReference type="PANTHER" id="PTHR24113:SF12">
    <property type="entry name" value="RAN GTPASE-ACTIVATING PROTEIN 1"/>
    <property type="match status" value="1"/>
</dbReference>
<keyword evidence="5" id="KW-1185">Reference proteome</keyword>
<dbReference type="RefSeq" id="XP_005794092.1">
    <property type="nucleotide sequence ID" value="XM_005794035.1"/>
</dbReference>
<dbReference type="EnsemblProtists" id="EOD41663">
    <property type="protein sequence ID" value="EOD41663"/>
    <property type="gene ID" value="EMIHUDRAFT_94903"/>
</dbReference>
<dbReference type="Proteomes" id="UP000013827">
    <property type="component" value="Unassembled WGS sequence"/>
</dbReference>
<dbReference type="InterPro" id="IPR027038">
    <property type="entry name" value="RanGap"/>
</dbReference>
<dbReference type="AlphaFoldDB" id="A0A0D3L0X8"/>
<protein>
    <submittedName>
        <fullName evidence="4">Uncharacterized protein</fullName>
    </submittedName>
</protein>
<dbReference type="SMART" id="SM00368">
    <property type="entry name" value="LRR_RI"/>
    <property type="match status" value="2"/>
</dbReference>
<evidence type="ECO:0000256" key="1">
    <source>
        <dbReference type="ARBA" id="ARBA00022468"/>
    </source>
</evidence>
<sequence length="265" mass="27952">MLGRRSSRKAPAVSARDAPALAAQAAAAELARLAARRAALQSQPVARKNPRVILRPNEPWLLELDDDTFGALCAAVLCPLDPRGAGRLASCCRALRERLRAPLAALQAENRGVRSLCAKAGSTCAALLVATRLVWGQRSLSDADAAALASLARRKQLERLTYLGLPQNRISDGGVCALAAALRGGSMRRLKVLDLSGNRVGAEGRRALGNALEAPGALPSLISLSLNNAAGERRLTLEEAKVLAQQSAHAQRHKRLLSAKGLVPQ</sequence>
<proteinExistence type="predicted"/>
<dbReference type="SUPFAM" id="SSF52047">
    <property type="entry name" value="RNI-like"/>
    <property type="match status" value="1"/>
</dbReference>
<evidence type="ECO:0000313" key="4">
    <source>
        <dbReference type="EnsemblProtists" id="EOD41663"/>
    </source>
</evidence>
<dbReference type="InterPro" id="IPR001611">
    <property type="entry name" value="Leu-rich_rpt"/>
</dbReference>
<evidence type="ECO:0000256" key="2">
    <source>
        <dbReference type="ARBA" id="ARBA00022614"/>
    </source>
</evidence>
<dbReference type="GO" id="GO:0005634">
    <property type="term" value="C:nucleus"/>
    <property type="evidence" value="ECO:0007669"/>
    <property type="project" value="TreeGrafter"/>
</dbReference>
<dbReference type="Gene3D" id="3.80.10.10">
    <property type="entry name" value="Ribonuclease Inhibitor"/>
    <property type="match status" value="1"/>
</dbReference>
<dbReference type="KEGG" id="ehx:EMIHUDRAFT_94903"/>
<evidence type="ECO:0000313" key="5">
    <source>
        <dbReference type="Proteomes" id="UP000013827"/>
    </source>
</evidence>
<organism evidence="4 5">
    <name type="scientific">Emiliania huxleyi (strain CCMP1516)</name>
    <dbReference type="NCBI Taxonomy" id="280463"/>
    <lineage>
        <taxon>Eukaryota</taxon>
        <taxon>Haptista</taxon>
        <taxon>Haptophyta</taxon>
        <taxon>Prymnesiophyceae</taxon>
        <taxon>Isochrysidales</taxon>
        <taxon>Noelaerhabdaceae</taxon>
        <taxon>Emiliania</taxon>
    </lineage>
</organism>
<dbReference type="GO" id="GO:0048471">
    <property type="term" value="C:perinuclear region of cytoplasm"/>
    <property type="evidence" value="ECO:0007669"/>
    <property type="project" value="TreeGrafter"/>
</dbReference>
<dbReference type="GO" id="GO:0005829">
    <property type="term" value="C:cytosol"/>
    <property type="evidence" value="ECO:0007669"/>
    <property type="project" value="TreeGrafter"/>
</dbReference>
<dbReference type="GeneID" id="17286933"/>
<evidence type="ECO:0000256" key="3">
    <source>
        <dbReference type="ARBA" id="ARBA00022737"/>
    </source>
</evidence>